<gene>
    <name evidence="3" type="ORF">Tco_1091381</name>
</gene>
<comment type="caution">
    <text evidence="3">The sequence shown here is derived from an EMBL/GenBank/DDBJ whole genome shotgun (WGS) entry which is preliminary data.</text>
</comment>
<dbReference type="PANTHER" id="PTHR48258:SF14">
    <property type="entry name" value="OS02G0583300 PROTEIN"/>
    <property type="match status" value="1"/>
</dbReference>
<evidence type="ECO:0000313" key="3">
    <source>
        <dbReference type="EMBL" id="GJT95863.1"/>
    </source>
</evidence>
<dbReference type="InterPro" id="IPR025312">
    <property type="entry name" value="DUF4216"/>
</dbReference>
<evidence type="ECO:0000313" key="4">
    <source>
        <dbReference type="Proteomes" id="UP001151760"/>
    </source>
</evidence>
<dbReference type="InterPro" id="IPR025452">
    <property type="entry name" value="DUF4218"/>
</dbReference>
<dbReference type="EMBL" id="BQNB010020430">
    <property type="protein sequence ID" value="GJT95863.1"/>
    <property type="molecule type" value="Genomic_DNA"/>
</dbReference>
<proteinExistence type="predicted"/>
<dbReference type="Pfam" id="PF02992">
    <property type="entry name" value="Transposase_21"/>
    <property type="match status" value="1"/>
</dbReference>
<evidence type="ECO:0000259" key="1">
    <source>
        <dbReference type="Pfam" id="PF13952"/>
    </source>
</evidence>
<feature type="domain" description="DUF4216" evidence="1">
    <location>
        <begin position="555"/>
        <end position="621"/>
    </location>
</feature>
<keyword evidence="4" id="KW-1185">Reference proteome</keyword>
<dbReference type="Proteomes" id="UP001151760">
    <property type="component" value="Unassembled WGS sequence"/>
</dbReference>
<reference evidence="3" key="2">
    <citation type="submission" date="2022-01" db="EMBL/GenBank/DDBJ databases">
        <authorList>
            <person name="Yamashiro T."/>
            <person name="Shiraishi A."/>
            <person name="Satake H."/>
            <person name="Nakayama K."/>
        </authorList>
    </citation>
    <scope>NUCLEOTIDE SEQUENCE</scope>
</reference>
<evidence type="ECO:0000259" key="2">
    <source>
        <dbReference type="Pfam" id="PF13960"/>
    </source>
</evidence>
<accession>A0ABQ5I700</accession>
<dbReference type="PANTHER" id="PTHR48258">
    <property type="entry name" value="DUF4218 DOMAIN-CONTAINING PROTEIN-RELATED"/>
    <property type="match status" value="1"/>
</dbReference>
<dbReference type="Pfam" id="PF13952">
    <property type="entry name" value="DUF4216"/>
    <property type="match status" value="1"/>
</dbReference>
<dbReference type="InterPro" id="IPR004242">
    <property type="entry name" value="Transposase_21"/>
</dbReference>
<dbReference type="Pfam" id="PF13960">
    <property type="entry name" value="DUF4218"/>
    <property type="match status" value="1"/>
</dbReference>
<feature type="domain" description="DUF4218" evidence="2">
    <location>
        <begin position="294"/>
        <end position="406"/>
    </location>
</feature>
<evidence type="ECO:0008006" key="5">
    <source>
        <dbReference type="Google" id="ProtNLM"/>
    </source>
</evidence>
<name>A0ABQ5I700_9ASTR</name>
<protein>
    <recommendedName>
        <fullName evidence="5">DUF4218 domain-containing protein</fullName>
    </recommendedName>
</protein>
<sequence>MTWHATGKCTEPGKMQHPIDGGAWKKFDMKYPDFAKEPRNVRLGLCTDGFNPFGNLSQTYNMWPDDMTNITNALWLCMKESNFMLTLLIPGPKSPGKDIDVYMRPLIEDLQVLWDKKVVCLGGMARRFLRKPHKWRSSREFNGDTDHRDPPKEYPRDVILAQHARLLTRVPGKHPKHGGVKIKRNVEVELNWTKRPLWLTKNHKGKIVKPQAAYSFTPENRKKFCQYIKGVKLPDGFGSCFKHKVTDNDTNITGLKSHDCHIMMQRLLPYGLQNYLPDNIAKPIIELSSLFKQLCSATLMEDDMLKASVKVVEILCELERIYPPAFFDIMIHLPIHLALEALEGGPIHPRWMFPFERFMKKLKGYVRNKAKSEGLIAEGYVAEEALTLSSHYFRDVTTKFNRLERNVDPPPLTCQFQAFRSVCNMIGLRSFPPFDAKEFNKARWYVLHNSPEIDTYRAQFQSLFPEKKHARRIPQLICERHVNNLQDPEVSTTSELFALANGPSRTPMSVNACVVDGVRYVVQSRDERRTTQNSGICAPGPDGEMSYGQLQEILEFKYLSFKVALFRVKWFDTRNNGRVKKLTFRNGMTQIIGSGEWWKNDQYILATQVKQVFYLEDPAKPNVKVVEHVNHKKFFNRGVIVVENEPDIIHLDNSSDLPPSTSGNDLDNMRMLPEHMAGTVVVRILHVHLLHHSGVFLSGLCAGCFINRGKGKRKPNLGGVKAGRKTRERTRNQVLKDAVAANKGRALEIVFKMTSATQEEPSEIDTFYRLHTVNGVFQDPEALRCISFPSDMSLGNLLPPWHQFLDQKIRGAHFSLGIVAGERFAIELTPSTFPQRHFAGDRFPQRHVAGERVGMLLGKASNVVVLTTQHN</sequence>
<reference evidence="3" key="1">
    <citation type="journal article" date="2022" name="Int. J. Mol. Sci.">
        <title>Draft Genome of Tanacetum Coccineum: Genomic Comparison of Closely Related Tanacetum-Family Plants.</title>
        <authorList>
            <person name="Yamashiro T."/>
            <person name="Shiraishi A."/>
            <person name="Nakayama K."/>
            <person name="Satake H."/>
        </authorList>
    </citation>
    <scope>NUCLEOTIDE SEQUENCE</scope>
</reference>
<organism evidence="3 4">
    <name type="scientific">Tanacetum coccineum</name>
    <dbReference type="NCBI Taxonomy" id="301880"/>
    <lineage>
        <taxon>Eukaryota</taxon>
        <taxon>Viridiplantae</taxon>
        <taxon>Streptophyta</taxon>
        <taxon>Embryophyta</taxon>
        <taxon>Tracheophyta</taxon>
        <taxon>Spermatophyta</taxon>
        <taxon>Magnoliopsida</taxon>
        <taxon>eudicotyledons</taxon>
        <taxon>Gunneridae</taxon>
        <taxon>Pentapetalae</taxon>
        <taxon>asterids</taxon>
        <taxon>campanulids</taxon>
        <taxon>Asterales</taxon>
        <taxon>Asteraceae</taxon>
        <taxon>Asteroideae</taxon>
        <taxon>Anthemideae</taxon>
        <taxon>Anthemidinae</taxon>
        <taxon>Tanacetum</taxon>
    </lineage>
</organism>